<dbReference type="EMBL" id="CM002803">
    <property type="protein sequence ID" value="KEI69242.1"/>
    <property type="molecule type" value="Genomic_DNA"/>
</dbReference>
<keyword evidence="1" id="KW-0812">Transmembrane</keyword>
<evidence type="ECO:0000256" key="1">
    <source>
        <dbReference type="SAM" id="Phobius"/>
    </source>
</evidence>
<feature type="transmembrane region" description="Helical" evidence="1">
    <location>
        <begin position="20"/>
        <end position="38"/>
    </location>
</feature>
<feature type="transmembrane region" description="Helical" evidence="1">
    <location>
        <begin position="70"/>
        <end position="96"/>
    </location>
</feature>
<dbReference type="AlphaFoldDB" id="A0A073CMU6"/>
<evidence type="ECO:0000313" key="2">
    <source>
        <dbReference type="EMBL" id="KEI69242.1"/>
    </source>
</evidence>
<evidence type="ECO:0000313" key="3">
    <source>
        <dbReference type="Proteomes" id="UP000027395"/>
    </source>
</evidence>
<proteinExistence type="predicted"/>
<keyword evidence="1" id="KW-1133">Transmembrane helix</keyword>
<sequence length="111" mass="11815">MTKTTPQTSEISSKTDSVNLFRCISNAGIYAAVAFGLYNVTHAISGKFAAKPIHSENFTVIQMSSAVRTLVVGVLTMGTVLFSFLAVGLIGLAFYVSIQRLIKPKIPSSDG</sequence>
<name>A0A073CMU6_PLAA1</name>
<accession>A0A073CMU6</accession>
<organism evidence="2 3">
    <name type="scientific">Planktothrix agardhii (strain NIVA-CYA 126/8)</name>
    <dbReference type="NCBI Taxonomy" id="388467"/>
    <lineage>
        <taxon>Bacteria</taxon>
        <taxon>Bacillati</taxon>
        <taxon>Cyanobacteriota</taxon>
        <taxon>Cyanophyceae</taxon>
        <taxon>Oscillatoriophycideae</taxon>
        <taxon>Oscillatoriales</taxon>
        <taxon>Microcoleaceae</taxon>
        <taxon>Planktothrix</taxon>
    </lineage>
</organism>
<evidence type="ECO:0008006" key="4">
    <source>
        <dbReference type="Google" id="ProtNLM"/>
    </source>
</evidence>
<protein>
    <recommendedName>
        <fullName evidence="4">DUF3082 domain-containing protein</fullName>
    </recommendedName>
</protein>
<keyword evidence="1" id="KW-0472">Membrane</keyword>
<dbReference type="HOGENOM" id="CLU_157044_0_0_3"/>
<gene>
    <name evidence="2" type="ORF">A19Y_4613</name>
</gene>
<dbReference type="Proteomes" id="UP000027395">
    <property type="component" value="Chromosome"/>
</dbReference>
<dbReference type="InterPro" id="IPR021434">
    <property type="entry name" value="DUF3082"/>
</dbReference>
<keyword evidence="3" id="KW-1185">Reference proteome</keyword>
<dbReference type="Pfam" id="PF11282">
    <property type="entry name" value="DUF3082"/>
    <property type="match status" value="1"/>
</dbReference>
<dbReference type="STRING" id="388467.A19Y_4613"/>
<reference evidence="2 3" key="1">
    <citation type="journal article" date="2014" name="Appl. Environ. Microbiol.">
        <title>Elucidation of insertion elements encoded on plasmids and in vitro construction of shuttle vectors from the toxic cyanobacterium Planktothrix.</title>
        <authorList>
            <person name="Christiansen G."/>
            <person name="Goesmann A."/>
            <person name="Kurmayer R."/>
        </authorList>
    </citation>
    <scope>NUCLEOTIDE SEQUENCE [LARGE SCALE GENOMIC DNA]</scope>
    <source>
        <strain evidence="2 3">NIVA-CYA 126/8</strain>
    </source>
</reference>
<dbReference type="RefSeq" id="WP_042156855.1">
    <property type="nucleotide sequence ID" value="NZ_CM002803.1"/>
</dbReference>
<dbReference type="PATRIC" id="fig|388467.6.peg.4554"/>